<dbReference type="EMBL" id="CAJPIZ010017220">
    <property type="protein sequence ID" value="CAG2116018.1"/>
    <property type="molecule type" value="Genomic_DNA"/>
</dbReference>
<dbReference type="EMBL" id="OC871795">
    <property type="protein sequence ID" value="CAD7635588.1"/>
    <property type="molecule type" value="Genomic_DNA"/>
</dbReference>
<evidence type="ECO:0000313" key="2">
    <source>
        <dbReference type="EMBL" id="CAD7635588.1"/>
    </source>
</evidence>
<accession>A0A7R9L7T6</accession>
<protein>
    <submittedName>
        <fullName evidence="2">Uncharacterized protein</fullName>
    </submittedName>
</protein>
<evidence type="ECO:0000313" key="3">
    <source>
        <dbReference type="Proteomes" id="UP000759131"/>
    </source>
</evidence>
<name>A0A7R9L7T6_9ACAR</name>
<evidence type="ECO:0000256" key="1">
    <source>
        <dbReference type="SAM" id="MobiDB-lite"/>
    </source>
</evidence>
<feature type="region of interest" description="Disordered" evidence="1">
    <location>
        <begin position="43"/>
        <end position="72"/>
    </location>
</feature>
<gene>
    <name evidence="2" type="ORF">OSB1V03_LOCUS15979</name>
</gene>
<organism evidence="2">
    <name type="scientific">Medioppia subpectinata</name>
    <dbReference type="NCBI Taxonomy" id="1979941"/>
    <lineage>
        <taxon>Eukaryota</taxon>
        <taxon>Metazoa</taxon>
        <taxon>Ecdysozoa</taxon>
        <taxon>Arthropoda</taxon>
        <taxon>Chelicerata</taxon>
        <taxon>Arachnida</taxon>
        <taxon>Acari</taxon>
        <taxon>Acariformes</taxon>
        <taxon>Sarcoptiformes</taxon>
        <taxon>Oribatida</taxon>
        <taxon>Brachypylina</taxon>
        <taxon>Oppioidea</taxon>
        <taxon>Oppiidae</taxon>
        <taxon>Medioppia</taxon>
    </lineage>
</organism>
<reference evidence="2" key="1">
    <citation type="submission" date="2020-11" db="EMBL/GenBank/DDBJ databases">
        <authorList>
            <person name="Tran Van P."/>
        </authorList>
    </citation>
    <scope>NUCLEOTIDE SEQUENCE</scope>
</reference>
<dbReference type="Proteomes" id="UP000759131">
    <property type="component" value="Unassembled WGS sequence"/>
</dbReference>
<sequence length="84" mass="9333">MDHIFLSKHYNPFIYCYLNNSFKNGAKKFYHFILCHKRSAQELANGGTGGGRQSGRHATGAVDRSPSIGVDSKTKLTNIDTTKI</sequence>
<keyword evidence="3" id="KW-1185">Reference proteome</keyword>
<proteinExistence type="predicted"/>
<dbReference type="AlphaFoldDB" id="A0A7R9L7T6"/>